<keyword evidence="1" id="KW-1133">Transmembrane helix</keyword>
<reference evidence="2" key="2">
    <citation type="journal article" date="2021" name="PeerJ">
        <title>Extensive microbial diversity within the chicken gut microbiome revealed by metagenomics and culture.</title>
        <authorList>
            <person name="Gilroy R."/>
            <person name="Ravi A."/>
            <person name="Getino M."/>
            <person name="Pursley I."/>
            <person name="Horton D.L."/>
            <person name="Alikhan N.F."/>
            <person name="Baker D."/>
            <person name="Gharbi K."/>
            <person name="Hall N."/>
            <person name="Watson M."/>
            <person name="Adriaenssens E.M."/>
            <person name="Foster-Nyarko E."/>
            <person name="Jarju S."/>
            <person name="Secka A."/>
            <person name="Antonio M."/>
            <person name="Oren A."/>
            <person name="Chaudhuri R.R."/>
            <person name="La Ragione R."/>
            <person name="Hildebrand F."/>
            <person name="Pallen M.J."/>
        </authorList>
    </citation>
    <scope>NUCLEOTIDE SEQUENCE</scope>
    <source>
        <strain evidence="2">ChiW3-316</strain>
    </source>
</reference>
<dbReference type="EMBL" id="DVNC01000028">
    <property type="protein sequence ID" value="HIU53235.1"/>
    <property type="molecule type" value="Genomic_DNA"/>
</dbReference>
<sequence length="122" mass="14070">MYKKLIAGEFGLRDTFWKYGVMGTLLGLFVVKLFGSLLAPKLAGVSIYKYFTVYFNPLTMDTGIVVYTVCYLTSLFVFVAYNISMVLAVWRSAAAYERSPWLRHIARLMMLLIVYTCFRLIF</sequence>
<evidence type="ECO:0000313" key="2">
    <source>
        <dbReference type="EMBL" id="HIU53235.1"/>
    </source>
</evidence>
<comment type="caution">
    <text evidence="2">The sequence shown here is derived from an EMBL/GenBank/DDBJ whole genome shotgun (WGS) entry which is preliminary data.</text>
</comment>
<evidence type="ECO:0000256" key="1">
    <source>
        <dbReference type="SAM" id="Phobius"/>
    </source>
</evidence>
<gene>
    <name evidence="2" type="ORF">IAD20_04050</name>
</gene>
<dbReference type="AlphaFoldDB" id="A0A9D1M407"/>
<feature type="transmembrane region" description="Helical" evidence="1">
    <location>
        <begin position="101"/>
        <end position="121"/>
    </location>
</feature>
<proteinExistence type="predicted"/>
<reference evidence="2" key="1">
    <citation type="submission" date="2020-10" db="EMBL/GenBank/DDBJ databases">
        <authorList>
            <person name="Gilroy R."/>
        </authorList>
    </citation>
    <scope>NUCLEOTIDE SEQUENCE</scope>
    <source>
        <strain evidence="2">ChiW3-316</strain>
    </source>
</reference>
<keyword evidence="1" id="KW-0472">Membrane</keyword>
<name>A0A9D1M407_9PROT</name>
<keyword evidence="1" id="KW-0812">Transmembrane</keyword>
<feature type="transmembrane region" description="Helical" evidence="1">
    <location>
        <begin position="21"/>
        <end position="44"/>
    </location>
</feature>
<feature type="transmembrane region" description="Helical" evidence="1">
    <location>
        <begin position="64"/>
        <end position="89"/>
    </location>
</feature>
<accession>A0A9D1M407</accession>
<organism evidence="2 3">
    <name type="scientific">Candidatus Scatocola faecipullorum</name>
    <dbReference type="NCBI Taxonomy" id="2840917"/>
    <lineage>
        <taxon>Bacteria</taxon>
        <taxon>Pseudomonadati</taxon>
        <taxon>Pseudomonadota</taxon>
        <taxon>Alphaproteobacteria</taxon>
        <taxon>Rhodospirillales</taxon>
        <taxon>Rhodospirillaceae</taxon>
        <taxon>Rhodospirillaceae incertae sedis</taxon>
        <taxon>Candidatus Scatocola</taxon>
    </lineage>
</organism>
<protein>
    <submittedName>
        <fullName evidence="2">Uncharacterized protein</fullName>
    </submittedName>
</protein>
<evidence type="ECO:0000313" key="3">
    <source>
        <dbReference type="Proteomes" id="UP000824107"/>
    </source>
</evidence>
<dbReference type="Proteomes" id="UP000824107">
    <property type="component" value="Unassembled WGS sequence"/>
</dbReference>